<dbReference type="EMBL" id="MU864966">
    <property type="protein sequence ID" value="KAK4462867.1"/>
    <property type="molecule type" value="Genomic_DNA"/>
</dbReference>
<evidence type="ECO:0000259" key="3">
    <source>
        <dbReference type="Pfam" id="PF03572"/>
    </source>
</evidence>
<dbReference type="InterPro" id="IPR056186">
    <property type="entry name" value="PDZ_CPAF-rel"/>
</dbReference>
<reference evidence="5" key="1">
    <citation type="journal article" date="2023" name="Mol. Phylogenet. Evol.">
        <title>Genome-scale phylogeny and comparative genomics of the fungal order Sordariales.</title>
        <authorList>
            <person name="Hensen N."/>
            <person name="Bonometti L."/>
            <person name="Westerberg I."/>
            <person name="Brannstrom I.O."/>
            <person name="Guillou S."/>
            <person name="Cros-Aarteil S."/>
            <person name="Calhoun S."/>
            <person name="Haridas S."/>
            <person name="Kuo A."/>
            <person name="Mondo S."/>
            <person name="Pangilinan J."/>
            <person name="Riley R."/>
            <person name="LaButti K."/>
            <person name="Andreopoulos B."/>
            <person name="Lipzen A."/>
            <person name="Chen C."/>
            <person name="Yan M."/>
            <person name="Daum C."/>
            <person name="Ng V."/>
            <person name="Clum A."/>
            <person name="Steindorff A."/>
            <person name="Ohm R.A."/>
            <person name="Martin F."/>
            <person name="Silar P."/>
            <person name="Natvig D.O."/>
            <person name="Lalanne C."/>
            <person name="Gautier V."/>
            <person name="Ament-Velasquez S.L."/>
            <person name="Kruys A."/>
            <person name="Hutchinson M.I."/>
            <person name="Powell A.J."/>
            <person name="Barry K."/>
            <person name="Miller A.N."/>
            <person name="Grigoriev I.V."/>
            <person name="Debuchy R."/>
            <person name="Gladieux P."/>
            <person name="Hiltunen Thoren M."/>
            <person name="Johannesson H."/>
        </authorList>
    </citation>
    <scope>NUCLEOTIDE SEQUENCE</scope>
    <source>
        <strain evidence="5">PSN324</strain>
    </source>
</reference>
<comment type="caution">
    <text evidence="5">The sequence shown here is derived from an EMBL/GenBank/DDBJ whole genome shotgun (WGS) entry which is preliminary data.</text>
</comment>
<evidence type="ECO:0008006" key="7">
    <source>
        <dbReference type="Google" id="ProtNLM"/>
    </source>
</evidence>
<dbReference type="Pfam" id="PF03572">
    <property type="entry name" value="Peptidase_S41"/>
    <property type="match status" value="1"/>
</dbReference>
<dbReference type="SUPFAM" id="SSF52096">
    <property type="entry name" value="ClpP/crotonase"/>
    <property type="match status" value="1"/>
</dbReference>
<dbReference type="PANTHER" id="PTHR37049">
    <property type="entry name" value="PEPTIDASE S41 FAMILY PROTEIN"/>
    <property type="match status" value="1"/>
</dbReference>
<dbReference type="InterPro" id="IPR029045">
    <property type="entry name" value="ClpP/crotonase-like_dom_sf"/>
</dbReference>
<dbReference type="AlphaFoldDB" id="A0AAV9HQ48"/>
<dbReference type="GO" id="GO:0008236">
    <property type="term" value="F:serine-type peptidase activity"/>
    <property type="evidence" value="ECO:0007669"/>
    <property type="project" value="InterPro"/>
</dbReference>
<proteinExistence type="predicted"/>
<evidence type="ECO:0000256" key="2">
    <source>
        <dbReference type="SAM" id="SignalP"/>
    </source>
</evidence>
<dbReference type="Pfam" id="PF23658">
    <property type="entry name" value="PDZ_CPAF_rel"/>
    <property type="match status" value="1"/>
</dbReference>
<evidence type="ECO:0000313" key="6">
    <source>
        <dbReference type="Proteomes" id="UP001321749"/>
    </source>
</evidence>
<evidence type="ECO:0000256" key="1">
    <source>
        <dbReference type="SAM" id="MobiDB-lite"/>
    </source>
</evidence>
<sequence length="924" mass="101518">MSSFNPRMLLWSTLLLFGILGGHHVDARPKRDDGPLLSTRQEGRDNSTRPCGAVFDEVDRLLAIREFPAFTASDVYACLVTIPFAKDVGLRFIEYYNTTLQFQSTLAYLRYPTAEYQQPAIDVVAELGRVKDKVLAGGYQRQLDFEYDIHSIVLAMHDSHVTLTFGITAAFTFASEFDIVSASLDGRALPKPYLKSDILIAQADGFKRQPSPIATINGFPAVEYLTRFAKQHAFGNLEDHADWNDLFEHPANDIQGFYGTWGGQITFYPGNGPDDGLIIKLENGTTHEGIWLALLNSLHNPGPIETAGDFYNYFVLGLEPAAMPVIGDDDGGPGPSFGDLKPIEVPKDEEVWAFESDGAYPKADIAQENLQIAGGGVVTGYFQDDIGILSLPSFFQYPDEAKDFSAAVQDFITEAGKRKIKKIIIDIQQNRGGTVALAFDTFRRFFPDEPQGLPWSWAGSRRRSHPMGDLLGTEITDWWNSLDEDDFDKWDEAANEFVVSTKINALTNKTFSNWREYSPSRSANYRGDRWSNVERYDLFNDQFLYSAFSSENVEDDPYGYGHNPIETSQIWTADQIVLLTDGLCSSACSIFAGMMAQAGVRSVVAGGRPETGPMQAVAGSRGARAYSSGILDWAMKFVQETLAPNTTLLPVIPDDFETRDTGILVHNAGFNLRDEILKPDFDRDPDDQHLPRQFQYEAAHCRIFYTVRSIYNMTRLWSDVAKVAWTDQGLCVQGSTGYADLPGQPAISLPPPRLPIHNSASVVDTARGGAGEDDNAPPTFNEGDIVAGQGLVKQEALKLCEAGACPRNFRCEEVPVKCGTGQRPTQSTAEYCLPLCRPSNSADNSGTCGKYSADLKLNGALSCRLKFAVEINKAKGGRQDYVGCCQPRSGIKAKDFCVRSTTPTTTASRSPSSSTSPAVAAATP</sequence>
<feature type="chain" id="PRO_5043664670" description="Tail specific protease domain-containing protein" evidence="2">
    <location>
        <begin position="28"/>
        <end position="924"/>
    </location>
</feature>
<dbReference type="Gene3D" id="3.90.226.10">
    <property type="entry name" value="2-enoyl-CoA Hydratase, Chain A, domain 1"/>
    <property type="match status" value="1"/>
</dbReference>
<evidence type="ECO:0000313" key="5">
    <source>
        <dbReference type="EMBL" id="KAK4462867.1"/>
    </source>
</evidence>
<feature type="domain" description="Tail specific protease" evidence="3">
    <location>
        <begin position="385"/>
        <end position="604"/>
    </location>
</feature>
<accession>A0AAV9HQ48</accession>
<reference evidence="5" key="2">
    <citation type="submission" date="2023-06" db="EMBL/GenBank/DDBJ databases">
        <authorList>
            <consortium name="Lawrence Berkeley National Laboratory"/>
            <person name="Mondo S.J."/>
            <person name="Hensen N."/>
            <person name="Bonometti L."/>
            <person name="Westerberg I."/>
            <person name="Brannstrom I.O."/>
            <person name="Guillou S."/>
            <person name="Cros-Aarteil S."/>
            <person name="Calhoun S."/>
            <person name="Haridas S."/>
            <person name="Kuo A."/>
            <person name="Pangilinan J."/>
            <person name="Riley R."/>
            <person name="Labutti K."/>
            <person name="Andreopoulos B."/>
            <person name="Lipzen A."/>
            <person name="Chen C."/>
            <person name="Yanf M."/>
            <person name="Daum C."/>
            <person name="Ng V."/>
            <person name="Clum A."/>
            <person name="Steindorff A."/>
            <person name="Ohm R."/>
            <person name="Martin F."/>
            <person name="Silar P."/>
            <person name="Natvig D."/>
            <person name="Lalanne C."/>
            <person name="Gautier V."/>
            <person name="Ament-Velasquez S.L."/>
            <person name="Kruys A."/>
            <person name="Hutchinson M.I."/>
            <person name="Powell A.J."/>
            <person name="Barry K."/>
            <person name="Miller A.N."/>
            <person name="Grigoriev I.V."/>
            <person name="Debuchy R."/>
            <person name="Gladieux P."/>
            <person name="Thoren M.H."/>
            <person name="Johannesson H."/>
        </authorList>
    </citation>
    <scope>NUCLEOTIDE SEQUENCE</scope>
    <source>
        <strain evidence="5">PSN324</strain>
    </source>
</reference>
<protein>
    <recommendedName>
        <fullName evidence="7">Tail specific protease domain-containing protein</fullName>
    </recommendedName>
</protein>
<dbReference type="InterPro" id="IPR005151">
    <property type="entry name" value="Tail-specific_protease"/>
</dbReference>
<keyword evidence="2" id="KW-0732">Signal</keyword>
<dbReference type="PANTHER" id="PTHR37049:SF5">
    <property type="entry name" value="TAIL SPECIFIC PROTEASE DOMAIN-CONTAINING PROTEIN"/>
    <property type="match status" value="1"/>
</dbReference>
<organism evidence="5 6">
    <name type="scientific">Cladorrhinum samala</name>
    <dbReference type="NCBI Taxonomy" id="585594"/>
    <lineage>
        <taxon>Eukaryota</taxon>
        <taxon>Fungi</taxon>
        <taxon>Dikarya</taxon>
        <taxon>Ascomycota</taxon>
        <taxon>Pezizomycotina</taxon>
        <taxon>Sordariomycetes</taxon>
        <taxon>Sordariomycetidae</taxon>
        <taxon>Sordariales</taxon>
        <taxon>Podosporaceae</taxon>
        <taxon>Cladorrhinum</taxon>
    </lineage>
</organism>
<dbReference type="GO" id="GO:0006508">
    <property type="term" value="P:proteolysis"/>
    <property type="evidence" value="ECO:0007669"/>
    <property type="project" value="InterPro"/>
</dbReference>
<gene>
    <name evidence="5" type="ORF">QBC42DRAFT_200254</name>
</gene>
<feature type="domain" description="CPAF-like PDZ" evidence="4">
    <location>
        <begin position="172"/>
        <end position="296"/>
    </location>
</feature>
<dbReference type="Proteomes" id="UP001321749">
    <property type="component" value="Unassembled WGS sequence"/>
</dbReference>
<name>A0AAV9HQ48_9PEZI</name>
<dbReference type="InterPro" id="IPR052766">
    <property type="entry name" value="S41A_metabolite_peptidase"/>
</dbReference>
<keyword evidence="6" id="KW-1185">Reference proteome</keyword>
<feature type="region of interest" description="Disordered" evidence="1">
    <location>
        <begin position="902"/>
        <end position="924"/>
    </location>
</feature>
<evidence type="ECO:0000259" key="4">
    <source>
        <dbReference type="Pfam" id="PF23658"/>
    </source>
</evidence>
<feature type="signal peptide" evidence="2">
    <location>
        <begin position="1"/>
        <end position="27"/>
    </location>
</feature>